<evidence type="ECO:0000313" key="7">
    <source>
        <dbReference type="Proteomes" id="UP000807785"/>
    </source>
</evidence>
<evidence type="ECO:0000256" key="3">
    <source>
        <dbReference type="ARBA" id="ARBA00023125"/>
    </source>
</evidence>
<dbReference type="InterPro" id="IPR038488">
    <property type="entry name" value="Integrase_DNA-bd_sf"/>
</dbReference>
<accession>A0A9D7DYQ0</accession>
<feature type="domain" description="Tyr recombinase" evidence="5">
    <location>
        <begin position="214"/>
        <end position="402"/>
    </location>
</feature>
<dbReference type="InterPro" id="IPR050808">
    <property type="entry name" value="Phage_Integrase"/>
</dbReference>
<dbReference type="AlphaFoldDB" id="A0A9D7DYQ0"/>
<dbReference type="InterPro" id="IPR011010">
    <property type="entry name" value="DNA_brk_join_enz"/>
</dbReference>
<reference evidence="6" key="1">
    <citation type="submission" date="2020-10" db="EMBL/GenBank/DDBJ databases">
        <title>Connecting structure to function with the recovery of over 1000 high-quality activated sludge metagenome-assembled genomes encoding full-length rRNA genes using long-read sequencing.</title>
        <authorList>
            <person name="Singleton C.M."/>
            <person name="Petriglieri F."/>
            <person name="Kristensen J.M."/>
            <person name="Kirkegaard R.H."/>
            <person name="Michaelsen T.Y."/>
            <person name="Andersen M.H."/>
            <person name="Karst S.M."/>
            <person name="Dueholm M.S."/>
            <person name="Nielsen P.H."/>
            <person name="Albertsen M."/>
        </authorList>
    </citation>
    <scope>NUCLEOTIDE SEQUENCE</scope>
    <source>
        <strain evidence="6">Bjer_18-Q3-R1-45_BAT3C.347</strain>
    </source>
</reference>
<gene>
    <name evidence="6" type="ORF">IPH26_09995</name>
</gene>
<evidence type="ECO:0000256" key="2">
    <source>
        <dbReference type="ARBA" id="ARBA00022908"/>
    </source>
</evidence>
<evidence type="ECO:0000256" key="1">
    <source>
        <dbReference type="ARBA" id="ARBA00008857"/>
    </source>
</evidence>
<name>A0A9D7DYQ0_9PROT</name>
<dbReference type="Pfam" id="PF00589">
    <property type="entry name" value="Phage_integrase"/>
    <property type="match status" value="1"/>
</dbReference>
<dbReference type="Pfam" id="PF13356">
    <property type="entry name" value="Arm-DNA-bind_3"/>
    <property type="match status" value="1"/>
</dbReference>
<dbReference type="GO" id="GO:0015074">
    <property type="term" value="P:DNA integration"/>
    <property type="evidence" value="ECO:0007669"/>
    <property type="project" value="UniProtKB-KW"/>
</dbReference>
<sequence>MGRTIQKLTPLSISRATKPGLYGDGAGLYLQIGPTGGKSWLFRFMLNGKAREMGLGPQHTIKLPEARAKAAACRRLLLDGKDPIEERKATTLRQRLETARAATFKLCAERYIASHRTGWKNAKHASQWENTLGEYVFPIIGDLPVAAVDTSLVMKCLLPIWTNRTETATRVRGRIESILDWATVSNYRQGENPARWRGHLDKLLPRRTKVAKVKHHSALPYSQISTFVENLRTQNGISARALEFTILTAARSGEVRGARRDEFDLNTRMWTIPAARMKADREHCVPLSNEAVRLIEALPRFAGTDLLFPGSKSGKPLSDMSLTAVIRRMDTGQSGGDRNGWRDTEGRVITAHGFRSAFRDWAGETTSFPREVIEHALAHQLKDKAEAAYARGTLFDKRRHLMSDWAKYCGTKASDIIATPKSSRPVRAVKSVTKRAHR</sequence>
<keyword evidence="3 6" id="KW-0238">DNA-binding</keyword>
<dbReference type="Gene3D" id="1.10.150.130">
    <property type="match status" value="1"/>
</dbReference>
<dbReference type="InterPro" id="IPR010998">
    <property type="entry name" value="Integrase_recombinase_N"/>
</dbReference>
<dbReference type="CDD" id="cd00801">
    <property type="entry name" value="INT_P4_C"/>
    <property type="match status" value="1"/>
</dbReference>
<dbReference type="PANTHER" id="PTHR30629">
    <property type="entry name" value="PROPHAGE INTEGRASE"/>
    <property type="match status" value="1"/>
</dbReference>
<dbReference type="PROSITE" id="PS51898">
    <property type="entry name" value="TYR_RECOMBINASE"/>
    <property type="match status" value="1"/>
</dbReference>
<dbReference type="Gene3D" id="3.30.160.390">
    <property type="entry name" value="Integrase, DNA-binding domain"/>
    <property type="match status" value="1"/>
</dbReference>
<dbReference type="PANTHER" id="PTHR30629:SF2">
    <property type="entry name" value="PROPHAGE INTEGRASE INTS-RELATED"/>
    <property type="match status" value="1"/>
</dbReference>
<dbReference type="InterPro" id="IPR025166">
    <property type="entry name" value="Integrase_DNA_bind_dom"/>
</dbReference>
<organism evidence="6 7">
    <name type="scientific">Candidatus Methylophosphatis roskildensis</name>
    <dbReference type="NCBI Taxonomy" id="2899263"/>
    <lineage>
        <taxon>Bacteria</taxon>
        <taxon>Pseudomonadati</taxon>
        <taxon>Pseudomonadota</taxon>
        <taxon>Betaproteobacteria</taxon>
        <taxon>Nitrosomonadales</taxon>
        <taxon>Sterolibacteriaceae</taxon>
        <taxon>Candidatus Methylophosphatis</taxon>
    </lineage>
</organism>
<dbReference type="InterPro" id="IPR002104">
    <property type="entry name" value="Integrase_catalytic"/>
</dbReference>
<dbReference type="Gene3D" id="1.10.443.10">
    <property type="entry name" value="Intergrase catalytic core"/>
    <property type="match status" value="1"/>
</dbReference>
<dbReference type="GO" id="GO:0003677">
    <property type="term" value="F:DNA binding"/>
    <property type="evidence" value="ECO:0007669"/>
    <property type="project" value="UniProtKB-KW"/>
</dbReference>
<evidence type="ECO:0000256" key="4">
    <source>
        <dbReference type="ARBA" id="ARBA00023172"/>
    </source>
</evidence>
<protein>
    <submittedName>
        <fullName evidence="6">Integrase arm-type DNA-binding domain-containing protein</fullName>
    </submittedName>
</protein>
<dbReference type="GO" id="GO:0006310">
    <property type="term" value="P:DNA recombination"/>
    <property type="evidence" value="ECO:0007669"/>
    <property type="project" value="UniProtKB-KW"/>
</dbReference>
<comment type="caution">
    <text evidence="6">The sequence shown here is derived from an EMBL/GenBank/DDBJ whole genome shotgun (WGS) entry which is preliminary data.</text>
</comment>
<dbReference type="Pfam" id="PF22022">
    <property type="entry name" value="Phage_int_M"/>
    <property type="match status" value="1"/>
</dbReference>
<keyword evidence="4" id="KW-0233">DNA recombination</keyword>
<dbReference type="SUPFAM" id="SSF56349">
    <property type="entry name" value="DNA breaking-rejoining enzymes"/>
    <property type="match status" value="1"/>
</dbReference>
<evidence type="ECO:0000313" key="6">
    <source>
        <dbReference type="EMBL" id="MBK6973246.1"/>
    </source>
</evidence>
<dbReference type="InterPro" id="IPR053876">
    <property type="entry name" value="Phage_int_M"/>
</dbReference>
<dbReference type="EMBL" id="JADJEV010000003">
    <property type="protein sequence ID" value="MBK6973246.1"/>
    <property type="molecule type" value="Genomic_DNA"/>
</dbReference>
<keyword evidence="2" id="KW-0229">DNA integration</keyword>
<evidence type="ECO:0000259" key="5">
    <source>
        <dbReference type="PROSITE" id="PS51898"/>
    </source>
</evidence>
<dbReference type="Proteomes" id="UP000807785">
    <property type="component" value="Unassembled WGS sequence"/>
</dbReference>
<proteinExistence type="inferred from homology"/>
<dbReference type="InterPro" id="IPR013762">
    <property type="entry name" value="Integrase-like_cat_sf"/>
</dbReference>
<comment type="similarity">
    <text evidence="1">Belongs to the 'phage' integrase family.</text>
</comment>